<organism evidence="3 4">
    <name type="scientific">Actinomadura mexicana</name>
    <dbReference type="NCBI Taxonomy" id="134959"/>
    <lineage>
        <taxon>Bacteria</taxon>
        <taxon>Bacillati</taxon>
        <taxon>Actinomycetota</taxon>
        <taxon>Actinomycetes</taxon>
        <taxon>Streptosporangiales</taxon>
        <taxon>Thermomonosporaceae</taxon>
        <taxon>Actinomadura</taxon>
    </lineage>
</organism>
<protein>
    <submittedName>
        <fullName evidence="3">Uncharacterized protein</fullName>
    </submittedName>
</protein>
<dbReference type="AlphaFoldDB" id="A0A238WZB8"/>
<gene>
    <name evidence="3" type="ORF">SAMN06265355_103487</name>
</gene>
<proteinExistence type="predicted"/>
<keyword evidence="4" id="KW-1185">Reference proteome</keyword>
<dbReference type="Proteomes" id="UP000198420">
    <property type="component" value="Unassembled WGS sequence"/>
</dbReference>
<feature type="compositionally biased region" description="Pro residues" evidence="1">
    <location>
        <begin position="178"/>
        <end position="194"/>
    </location>
</feature>
<evidence type="ECO:0000313" key="3">
    <source>
        <dbReference type="EMBL" id="SNR51792.1"/>
    </source>
</evidence>
<name>A0A238WZB8_9ACTN</name>
<feature type="transmembrane region" description="Helical" evidence="2">
    <location>
        <begin position="99"/>
        <end position="118"/>
    </location>
</feature>
<dbReference type="OrthoDB" id="3481594at2"/>
<keyword evidence="2" id="KW-0812">Transmembrane</keyword>
<accession>A0A238WZB8</accession>
<evidence type="ECO:0000256" key="2">
    <source>
        <dbReference type="SAM" id="Phobius"/>
    </source>
</evidence>
<keyword evidence="2" id="KW-1133">Transmembrane helix</keyword>
<feature type="transmembrane region" description="Helical" evidence="2">
    <location>
        <begin position="138"/>
        <end position="160"/>
    </location>
</feature>
<sequence>MTQPYRQAAHRPNVLLLLLGLLLIVIGAAAMLLGFLYGVQAVLGTGLGSDLGSADLSDAGGDLEPLVDGFTVVIVGCTVLTIGRYLWRGARRRGARDRIGRLLIILGYLVVCAALVIFTRFVLSALDAGDPGEGEKILFRGLIACAAVCVPGLLLALPGLRMAKERPLMEAEVEVNRPGPPPPPPPPPPRPYMR</sequence>
<dbReference type="EMBL" id="FZNP01000003">
    <property type="protein sequence ID" value="SNR51792.1"/>
    <property type="molecule type" value="Genomic_DNA"/>
</dbReference>
<dbReference type="RefSeq" id="WP_089311520.1">
    <property type="nucleotide sequence ID" value="NZ_FZNP01000003.1"/>
</dbReference>
<feature type="transmembrane region" description="Helical" evidence="2">
    <location>
        <begin position="66"/>
        <end position="87"/>
    </location>
</feature>
<feature type="transmembrane region" description="Helical" evidence="2">
    <location>
        <begin position="12"/>
        <end position="37"/>
    </location>
</feature>
<reference evidence="4" key="1">
    <citation type="submission" date="2017-06" db="EMBL/GenBank/DDBJ databases">
        <authorList>
            <person name="Varghese N."/>
            <person name="Submissions S."/>
        </authorList>
    </citation>
    <scope>NUCLEOTIDE SEQUENCE [LARGE SCALE GENOMIC DNA]</scope>
    <source>
        <strain evidence="4">DSM 44485</strain>
    </source>
</reference>
<evidence type="ECO:0000313" key="4">
    <source>
        <dbReference type="Proteomes" id="UP000198420"/>
    </source>
</evidence>
<feature type="region of interest" description="Disordered" evidence="1">
    <location>
        <begin position="171"/>
        <end position="194"/>
    </location>
</feature>
<keyword evidence="2" id="KW-0472">Membrane</keyword>
<evidence type="ECO:0000256" key="1">
    <source>
        <dbReference type="SAM" id="MobiDB-lite"/>
    </source>
</evidence>